<gene>
    <name evidence="1" type="ORF">LEP48_05965</name>
</gene>
<evidence type="ECO:0000313" key="2">
    <source>
        <dbReference type="Proteomes" id="UP001319870"/>
    </source>
</evidence>
<proteinExistence type="predicted"/>
<dbReference type="PANTHER" id="PTHR12526">
    <property type="entry name" value="GLYCOSYLTRANSFERASE"/>
    <property type="match status" value="1"/>
</dbReference>
<evidence type="ECO:0000313" key="1">
    <source>
        <dbReference type="EMBL" id="MCA5892901.1"/>
    </source>
</evidence>
<dbReference type="SUPFAM" id="SSF53756">
    <property type="entry name" value="UDP-Glycosyltransferase/glycogen phosphorylase"/>
    <property type="match status" value="1"/>
</dbReference>
<dbReference type="Proteomes" id="UP001319870">
    <property type="component" value="Unassembled WGS sequence"/>
</dbReference>
<dbReference type="Pfam" id="PF13692">
    <property type="entry name" value="Glyco_trans_1_4"/>
    <property type="match status" value="1"/>
</dbReference>
<keyword evidence="2" id="KW-1185">Reference proteome</keyword>
<dbReference type="EC" id="2.4.-.-" evidence="1"/>
<dbReference type="GO" id="GO:0016757">
    <property type="term" value="F:glycosyltransferase activity"/>
    <property type="evidence" value="ECO:0007669"/>
    <property type="project" value="UniProtKB-KW"/>
</dbReference>
<organism evidence="1 2">
    <name type="scientific">Isoptericola luteus</name>
    <dbReference type="NCBI Taxonomy" id="2879484"/>
    <lineage>
        <taxon>Bacteria</taxon>
        <taxon>Bacillati</taxon>
        <taxon>Actinomycetota</taxon>
        <taxon>Actinomycetes</taxon>
        <taxon>Micrococcales</taxon>
        <taxon>Promicromonosporaceae</taxon>
        <taxon>Isoptericola</taxon>
    </lineage>
</organism>
<accession>A0ABS7ZCY5</accession>
<dbReference type="Gene3D" id="3.40.50.11010">
    <property type="match status" value="1"/>
</dbReference>
<comment type="caution">
    <text evidence="1">The sequence shown here is derived from an EMBL/GenBank/DDBJ whole genome shotgun (WGS) entry which is preliminary data.</text>
</comment>
<dbReference type="Gene3D" id="3.40.50.2000">
    <property type="entry name" value="Glycogen Phosphorylase B"/>
    <property type="match status" value="1"/>
</dbReference>
<protein>
    <submittedName>
        <fullName evidence="1">Glycosyltransferase</fullName>
        <ecNumber evidence="1">2.4.-.-</ecNumber>
    </submittedName>
</protein>
<name>A0ABS7ZCY5_9MICO</name>
<dbReference type="RefSeq" id="WP_225564661.1">
    <property type="nucleotide sequence ID" value="NZ_JAIXCQ010000003.1"/>
</dbReference>
<keyword evidence="1" id="KW-0808">Transferase</keyword>
<dbReference type="EMBL" id="JAIXCQ010000003">
    <property type="protein sequence ID" value="MCA5892901.1"/>
    <property type="molecule type" value="Genomic_DNA"/>
</dbReference>
<sequence length="379" mass="41433">MSSHDLVVISLEQWDQVWRRNQYLVAELLRADPSLRVLFVEPPSDPVHDALHGRLPRWRRGVRDAPRIDGVEPGRVHLLRPTKALPRRLDPGGDRRRALGVARAARDLGLTEPTLWLNDLGGVTLLDVTTWPVLYDITDDWLAAARSPAAHDRLAAAERRVLRDADVVTVCSPTLARRKGRHRPVVLVTNGVDAERYARPAPRPDDLPAGRTAVYVGTLHGDRLDVDLCVRTARRLADDDATLVLVGPSALGATDLGLLRDAGVLVLGARPWDAVPAYLQHADALVVPHVVDAFTDSLDPIKLYEYRAAGRPVVSTPVAGFRESTDPLVLVTEPATLPDEVAAAVARPTAPRPTPRDLPTWSRQAGLLAGALEGLRSRR</sequence>
<dbReference type="PANTHER" id="PTHR12526:SF622">
    <property type="entry name" value="GLYCOSYLTRANSFERASE (GROUP I)"/>
    <property type="match status" value="1"/>
</dbReference>
<keyword evidence="1" id="KW-0328">Glycosyltransferase</keyword>
<reference evidence="1 2" key="1">
    <citation type="submission" date="2021-09" db="EMBL/GenBank/DDBJ databases">
        <title>Isoptericola luteus sp. nov., a novel bacterium isolated from Harbin, the capital city of Heilongjiang province.</title>
        <authorList>
            <person name="Li J."/>
        </authorList>
    </citation>
    <scope>NUCLEOTIDE SEQUENCE [LARGE SCALE GENOMIC DNA]</scope>
    <source>
        <strain evidence="1 2">NEAU-Y5</strain>
    </source>
</reference>